<proteinExistence type="predicted"/>
<keyword evidence="1" id="KW-1133">Transmembrane helix</keyword>
<reference evidence="2" key="1">
    <citation type="journal article" date="2014" name="PLoS Genet.">
        <title>The Genome of Spironucleus salmonicida Highlights a Fish Pathogen Adapted to Fluctuating Environments.</title>
        <authorList>
            <person name="Xu F."/>
            <person name="Jerlstrom-Hultqvist J."/>
            <person name="Einarsson E."/>
            <person name="Astvaldsson A."/>
            <person name="Svard S.G."/>
            <person name="Andersson J.O."/>
        </authorList>
    </citation>
    <scope>NUCLEOTIDE SEQUENCE</scope>
</reference>
<feature type="transmembrane region" description="Helical" evidence="1">
    <location>
        <begin position="199"/>
        <end position="223"/>
    </location>
</feature>
<feature type="transmembrane region" description="Helical" evidence="1">
    <location>
        <begin position="107"/>
        <end position="124"/>
    </location>
</feature>
<accession>V6LPK3</accession>
<sequence>MVYVIFSSTIYEENCLLFKVQKLAYIQILLEQLIIMILGQKYQQYICYIYLLSLRNSFESNRVNFLVKISYKKLLIFLVLALQIKFVKFIFTVFLKIIKMQSISNFYVVWMHLLYISIIDKIKIQRFNIVLSFYIKNLNYYMCTYQTQNFNYYGIFSSNPDMIYLFILFYKYMYFWPQILYLNNLILGHQIYQYNKMKLYVILTLIMQLTIYIKLFSTFINSLVDLEPYLSDLIYYQYTFSVSILQHQPSILVLFKYTHHNITELSQNINTNHLIQLFQEIMF</sequence>
<keyword evidence="1 2" id="KW-0812">Transmembrane</keyword>
<feature type="transmembrane region" description="Helical" evidence="1">
    <location>
        <begin position="162"/>
        <end position="187"/>
    </location>
</feature>
<dbReference type="AlphaFoldDB" id="V6LPK3"/>
<evidence type="ECO:0000256" key="1">
    <source>
        <dbReference type="SAM" id="Phobius"/>
    </source>
</evidence>
<protein>
    <submittedName>
        <fullName evidence="2">Transmembrane domain-containing protein</fullName>
    </submittedName>
</protein>
<dbReference type="EMBL" id="KI546073">
    <property type="protein sequence ID" value="EST46612.1"/>
    <property type="molecule type" value="Genomic_DNA"/>
</dbReference>
<name>V6LPK3_9EUKA</name>
<evidence type="ECO:0000313" key="2">
    <source>
        <dbReference type="EMBL" id="EST46612.1"/>
    </source>
</evidence>
<keyword evidence="1" id="KW-0472">Membrane</keyword>
<feature type="transmembrane region" description="Helical" evidence="1">
    <location>
        <begin position="235"/>
        <end position="255"/>
    </location>
</feature>
<gene>
    <name evidence="2" type="ORF">SS50377_fx085</name>
</gene>
<feature type="transmembrane region" description="Helical" evidence="1">
    <location>
        <begin position="74"/>
        <end position="95"/>
    </location>
</feature>
<organism evidence="2">
    <name type="scientific">Spironucleus salmonicida</name>
    <dbReference type="NCBI Taxonomy" id="348837"/>
    <lineage>
        <taxon>Eukaryota</taxon>
        <taxon>Metamonada</taxon>
        <taxon>Diplomonadida</taxon>
        <taxon>Hexamitidae</taxon>
        <taxon>Hexamitinae</taxon>
        <taxon>Spironucleus</taxon>
    </lineage>
</organism>